<dbReference type="EMBL" id="JABBWD010000003">
    <property type="protein sequence ID" value="KAG1782334.1"/>
    <property type="molecule type" value="Genomic_DNA"/>
</dbReference>
<evidence type="ECO:0000313" key="2">
    <source>
        <dbReference type="EMBL" id="KAG1782334.1"/>
    </source>
</evidence>
<organism evidence="2 3">
    <name type="scientific">Suillus placidus</name>
    <dbReference type="NCBI Taxonomy" id="48579"/>
    <lineage>
        <taxon>Eukaryota</taxon>
        <taxon>Fungi</taxon>
        <taxon>Dikarya</taxon>
        <taxon>Basidiomycota</taxon>
        <taxon>Agaricomycotina</taxon>
        <taxon>Agaricomycetes</taxon>
        <taxon>Agaricomycetidae</taxon>
        <taxon>Boletales</taxon>
        <taxon>Suillineae</taxon>
        <taxon>Suillaceae</taxon>
        <taxon>Suillus</taxon>
    </lineage>
</organism>
<comment type="caution">
    <text evidence="2">The sequence shown here is derived from an EMBL/GenBank/DDBJ whole genome shotgun (WGS) entry which is preliminary data.</text>
</comment>
<protein>
    <submittedName>
        <fullName evidence="2">Uncharacterized protein</fullName>
    </submittedName>
</protein>
<evidence type="ECO:0000313" key="3">
    <source>
        <dbReference type="Proteomes" id="UP000714275"/>
    </source>
</evidence>
<keyword evidence="3" id="KW-1185">Reference proteome</keyword>
<name>A0A9P7A4J3_9AGAM</name>
<proteinExistence type="predicted"/>
<dbReference type="OrthoDB" id="2650292at2759"/>
<feature type="region of interest" description="Disordered" evidence="1">
    <location>
        <begin position="13"/>
        <end position="35"/>
    </location>
</feature>
<dbReference type="AlphaFoldDB" id="A0A9P7A4J3"/>
<accession>A0A9P7A4J3</accession>
<reference evidence="2" key="1">
    <citation type="journal article" date="2020" name="New Phytol.">
        <title>Comparative genomics reveals dynamic genome evolution in host specialist ectomycorrhizal fungi.</title>
        <authorList>
            <person name="Lofgren L.A."/>
            <person name="Nguyen N.H."/>
            <person name="Vilgalys R."/>
            <person name="Ruytinx J."/>
            <person name="Liao H.L."/>
            <person name="Branco S."/>
            <person name="Kuo A."/>
            <person name="LaButti K."/>
            <person name="Lipzen A."/>
            <person name="Andreopoulos W."/>
            <person name="Pangilinan J."/>
            <person name="Riley R."/>
            <person name="Hundley H."/>
            <person name="Na H."/>
            <person name="Barry K."/>
            <person name="Grigoriev I.V."/>
            <person name="Stajich J.E."/>
            <person name="Kennedy P.G."/>
        </authorList>
    </citation>
    <scope>NUCLEOTIDE SEQUENCE</scope>
    <source>
        <strain evidence="2">DOB743</strain>
    </source>
</reference>
<dbReference type="Proteomes" id="UP000714275">
    <property type="component" value="Unassembled WGS sequence"/>
</dbReference>
<gene>
    <name evidence="2" type="ORF">EV702DRAFT_1192006</name>
</gene>
<sequence>MARYNLKYLEPSPPDLEQALESGSDFGDINGPSLKRKIRDENDTLHSFRDITNVGEASVPNIKLPPSKQRKLCGQSESFEERLTRSLAKIAQEVVVLTEALVRIKRNS</sequence>
<evidence type="ECO:0000256" key="1">
    <source>
        <dbReference type="SAM" id="MobiDB-lite"/>
    </source>
</evidence>